<proteinExistence type="predicted"/>
<comment type="caution">
    <text evidence="1">The sequence shown here is derived from an EMBL/GenBank/DDBJ whole genome shotgun (WGS) entry which is preliminary data.</text>
</comment>
<keyword evidence="2" id="KW-1185">Reference proteome</keyword>
<protein>
    <submittedName>
        <fullName evidence="1">Uncharacterized protein</fullName>
    </submittedName>
</protein>
<name>A0AAV5L035_9ROSI</name>
<evidence type="ECO:0000313" key="1">
    <source>
        <dbReference type="EMBL" id="GKV30468.1"/>
    </source>
</evidence>
<accession>A0AAV5L035</accession>
<dbReference type="SUPFAM" id="SSF52047">
    <property type="entry name" value="RNI-like"/>
    <property type="match status" value="1"/>
</dbReference>
<reference evidence="1 2" key="1">
    <citation type="journal article" date="2021" name="Commun. Biol.">
        <title>The genome of Shorea leprosula (Dipterocarpaceae) highlights the ecological relevance of drought in aseasonal tropical rainforests.</title>
        <authorList>
            <person name="Ng K.K.S."/>
            <person name="Kobayashi M.J."/>
            <person name="Fawcett J.A."/>
            <person name="Hatakeyama M."/>
            <person name="Paape T."/>
            <person name="Ng C.H."/>
            <person name="Ang C.C."/>
            <person name="Tnah L.H."/>
            <person name="Lee C.T."/>
            <person name="Nishiyama T."/>
            <person name="Sese J."/>
            <person name="O'Brien M.J."/>
            <person name="Copetti D."/>
            <person name="Mohd Noor M.I."/>
            <person name="Ong R.C."/>
            <person name="Putra M."/>
            <person name="Sireger I.Z."/>
            <person name="Indrioko S."/>
            <person name="Kosugi Y."/>
            <person name="Izuno A."/>
            <person name="Isagi Y."/>
            <person name="Lee S.L."/>
            <person name="Shimizu K.K."/>
        </authorList>
    </citation>
    <scope>NUCLEOTIDE SEQUENCE [LARGE SCALE GENOMIC DNA]</scope>
    <source>
        <strain evidence="1">214</strain>
    </source>
</reference>
<dbReference type="InterPro" id="IPR032675">
    <property type="entry name" value="LRR_dom_sf"/>
</dbReference>
<dbReference type="EMBL" id="BPVZ01000087">
    <property type="protein sequence ID" value="GKV30468.1"/>
    <property type="molecule type" value="Genomic_DNA"/>
</dbReference>
<organism evidence="1 2">
    <name type="scientific">Rubroshorea leprosula</name>
    <dbReference type="NCBI Taxonomy" id="152421"/>
    <lineage>
        <taxon>Eukaryota</taxon>
        <taxon>Viridiplantae</taxon>
        <taxon>Streptophyta</taxon>
        <taxon>Embryophyta</taxon>
        <taxon>Tracheophyta</taxon>
        <taxon>Spermatophyta</taxon>
        <taxon>Magnoliopsida</taxon>
        <taxon>eudicotyledons</taxon>
        <taxon>Gunneridae</taxon>
        <taxon>Pentapetalae</taxon>
        <taxon>rosids</taxon>
        <taxon>malvids</taxon>
        <taxon>Malvales</taxon>
        <taxon>Dipterocarpaceae</taxon>
        <taxon>Rubroshorea</taxon>
    </lineage>
</organism>
<dbReference type="AlphaFoldDB" id="A0AAV5L035"/>
<dbReference type="Proteomes" id="UP001054252">
    <property type="component" value="Unassembled WGS sequence"/>
</dbReference>
<evidence type="ECO:0000313" key="2">
    <source>
        <dbReference type="Proteomes" id="UP001054252"/>
    </source>
</evidence>
<gene>
    <name evidence="1" type="ORF">SLEP1_g39273</name>
</gene>
<sequence>MGLMWKVKKVGVEFLGIETSLSPSSSSVFAFPNLKTLAFNGMYKWEEWDFGSRGQEDITIIPRLSSLTIASCSKLKMLPNYILQSTTLQELKILNCSIISKRCKEDYQPFINRIPHSIVSDWGVELRL</sequence>
<dbReference type="Gene3D" id="3.80.10.10">
    <property type="entry name" value="Ribonuclease Inhibitor"/>
    <property type="match status" value="1"/>
</dbReference>